<feature type="domain" description="N-acetyltransferase" evidence="1">
    <location>
        <begin position="139"/>
        <end position="189"/>
    </location>
</feature>
<gene>
    <name evidence="2" type="ORF">ACFQGH_18950</name>
    <name evidence="3" type="ORF">ACFQGH_18975</name>
</gene>
<dbReference type="EMBL" id="JBHSXQ010000014">
    <property type="protein sequence ID" value="MFC6907260.1"/>
    <property type="molecule type" value="Genomic_DNA"/>
</dbReference>
<evidence type="ECO:0000259" key="1">
    <source>
        <dbReference type="Pfam" id="PF13508"/>
    </source>
</evidence>
<evidence type="ECO:0000313" key="3">
    <source>
        <dbReference type="EMBL" id="MFC6907265.1"/>
    </source>
</evidence>
<dbReference type="EMBL" id="JBHSXQ010000015">
    <property type="protein sequence ID" value="MFC6907265.1"/>
    <property type="molecule type" value="Genomic_DNA"/>
</dbReference>
<name>A0ABD5V717_9EURY</name>
<dbReference type="Gene3D" id="3.40.630.30">
    <property type="match status" value="1"/>
</dbReference>
<dbReference type="AlphaFoldDB" id="A0ABD5V717"/>
<reference evidence="3" key="3">
    <citation type="submission" date="2024-09" db="EMBL/GenBank/DDBJ databases">
        <authorList>
            <person name="Sun Q."/>
        </authorList>
    </citation>
    <scope>NUCLEOTIDE SEQUENCE</scope>
    <source>
        <strain evidence="3">CGMCC 1.15793</strain>
    </source>
</reference>
<protein>
    <submittedName>
        <fullName evidence="3">GNAT family N-acetyltransferase</fullName>
    </submittedName>
</protein>
<dbReference type="RefSeq" id="WP_340605867.1">
    <property type="nucleotide sequence ID" value="NZ_JBBMXV010000014.1"/>
</dbReference>
<dbReference type="CDD" id="cd04301">
    <property type="entry name" value="NAT_SF"/>
    <property type="match status" value="1"/>
</dbReference>
<reference evidence="4" key="2">
    <citation type="journal article" date="2019" name="Int. J. Syst. Evol. Microbiol.">
        <title>The Global Catalogue of Microorganisms (GCM) 10K type strain sequencing project: providing services to taxonomists for standard genome sequencing and annotation.</title>
        <authorList>
            <consortium name="The Broad Institute Genomics Platform"/>
            <consortium name="The Broad Institute Genome Sequencing Center for Infectious Disease"/>
            <person name="Wu L."/>
            <person name="Ma J."/>
        </authorList>
    </citation>
    <scope>NUCLEOTIDE SEQUENCE [LARGE SCALE GENOMIC DNA]</scope>
    <source>
        <strain evidence="4">CGMCC 1.3240</strain>
    </source>
</reference>
<reference evidence="3" key="1">
    <citation type="journal article" date="2014" name="Int. J. Syst. Evol. Microbiol.">
        <title>Complete genome sequence of Corynebacterium casei LMG S-19264T (=DSM 44701T), isolated from a smear-ripened cheese.</title>
        <authorList>
            <consortium name="US DOE Joint Genome Institute (JGI-PGF)"/>
            <person name="Walter F."/>
            <person name="Albersmeier A."/>
            <person name="Kalinowski J."/>
            <person name="Ruckert C."/>
        </authorList>
    </citation>
    <scope>NUCLEOTIDE SEQUENCE [LARGE SCALE GENOMIC DNA]</scope>
    <source>
        <strain evidence="3">CGMCC 1.15793</strain>
    </source>
</reference>
<keyword evidence="4" id="KW-1185">Reference proteome</keyword>
<sequence>MQFIDESVCLRGCYSHEAPTLDGPKDAVQVRCLTCGSDQQLTIERVKDSDIKYWVCQEDRCLNILALYRDGVIHQPIELLQFPGNFVQHRIHEPRDIGGITVDSSNWTWMTDAVWLANWAAKATVDHIGRFRIGIHSAILALDGGDVIGYLAYCPTSDETELVLRHLYLAESYRNQDIGSALVKFWWDEIGAPWYGEEAADHYFVESPNSAMKEVLRSVGHAKGDDGPNAHIHQVM</sequence>
<comment type="caution">
    <text evidence="3">The sequence shown here is derived from an EMBL/GenBank/DDBJ whole genome shotgun (WGS) entry which is preliminary data.</text>
</comment>
<organism evidence="3 4">
    <name type="scientific">Halalkalicoccus tibetensis</name>
    <dbReference type="NCBI Taxonomy" id="175632"/>
    <lineage>
        <taxon>Archaea</taxon>
        <taxon>Methanobacteriati</taxon>
        <taxon>Methanobacteriota</taxon>
        <taxon>Stenosarchaea group</taxon>
        <taxon>Halobacteria</taxon>
        <taxon>Halobacteriales</taxon>
        <taxon>Halococcaceae</taxon>
        <taxon>Halalkalicoccus</taxon>
    </lineage>
</organism>
<dbReference type="Proteomes" id="UP001596312">
    <property type="component" value="Unassembled WGS sequence"/>
</dbReference>
<accession>A0ABD5V717</accession>
<evidence type="ECO:0000313" key="2">
    <source>
        <dbReference type="EMBL" id="MFC6907260.1"/>
    </source>
</evidence>
<dbReference type="InterPro" id="IPR000182">
    <property type="entry name" value="GNAT_dom"/>
</dbReference>
<dbReference type="SUPFAM" id="SSF55729">
    <property type="entry name" value="Acyl-CoA N-acyltransferases (Nat)"/>
    <property type="match status" value="1"/>
</dbReference>
<proteinExistence type="predicted"/>
<evidence type="ECO:0000313" key="4">
    <source>
        <dbReference type="Proteomes" id="UP001596312"/>
    </source>
</evidence>
<dbReference type="InterPro" id="IPR016181">
    <property type="entry name" value="Acyl_CoA_acyltransferase"/>
</dbReference>
<dbReference type="Pfam" id="PF13508">
    <property type="entry name" value="Acetyltransf_7"/>
    <property type="match status" value="1"/>
</dbReference>